<dbReference type="InterPro" id="IPR018247">
    <property type="entry name" value="EF_Hand_1_Ca_BS"/>
</dbReference>
<gene>
    <name evidence="3" type="ORF">Bccel_5725</name>
</gene>
<dbReference type="PROSITE" id="PS51766">
    <property type="entry name" value="DOCKERIN"/>
    <property type="match status" value="1"/>
</dbReference>
<dbReference type="Pfam" id="PF00756">
    <property type="entry name" value="Esterase"/>
    <property type="match status" value="1"/>
</dbReference>
<dbReference type="eggNOG" id="COG2382">
    <property type="taxonomic scope" value="Bacteria"/>
</dbReference>
<dbReference type="InterPro" id="IPR050583">
    <property type="entry name" value="Mycobacterial_A85_antigen"/>
</dbReference>
<dbReference type="EMBL" id="LGTC01000001">
    <property type="protein sequence ID" value="KNY30445.1"/>
    <property type="molecule type" value="Genomic_DNA"/>
</dbReference>
<sequence length="365" mass="40188" precursor="true">MIKKALCVFFSSVMVVTCINFSAITVSADAPSGFDQVKNVPHGTITTQTYNSTTTKTNRKVNVYTPPGYSTSKKYNVLYLLHGIGGDHDEWKNGGNPQNILDNLYAENKLADMIVVMPNGRAMADDRPVGDIYASDKVAAFDNFQYDLKDNLIPYIESHYPVLTNRENRAIGGLSMGGGQSLNFGFKYMDLFAYIGAFSPAPNTNSPTVLVPDAEKVKKNMRVIYISCGLQDSLINNAKGVHDHLDKNSVTHTYFTRAGGHDFVMWKESLYQYSQLIFKGLASPTPTNTPTNIPTNTPVPTPTKKISYDLTDDGYINMADVIVLATKFNSVKGDLAYTEMCDFDKNGAINMADVIILARLFNSAV</sequence>
<dbReference type="AlphaFoldDB" id="A0A0L6JY15"/>
<feature type="signal peptide" evidence="1">
    <location>
        <begin position="1"/>
        <end position="28"/>
    </location>
</feature>
<dbReference type="InterPro" id="IPR002105">
    <property type="entry name" value="Dockerin_1_rpt"/>
</dbReference>
<keyword evidence="4" id="KW-1185">Reference proteome</keyword>
<dbReference type="GO" id="GO:0016747">
    <property type="term" value="F:acyltransferase activity, transferring groups other than amino-acyl groups"/>
    <property type="evidence" value="ECO:0007669"/>
    <property type="project" value="TreeGrafter"/>
</dbReference>
<dbReference type="GO" id="GO:0000272">
    <property type="term" value="P:polysaccharide catabolic process"/>
    <property type="evidence" value="ECO:0007669"/>
    <property type="project" value="InterPro"/>
</dbReference>
<evidence type="ECO:0000259" key="2">
    <source>
        <dbReference type="PROSITE" id="PS51766"/>
    </source>
</evidence>
<dbReference type="Proteomes" id="UP000036923">
    <property type="component" value="Unassembled WGS sequence"/>
</dbReference>
<dbReference type="PANTHER" id="PTHR48098">
    <property type="entry name" value="ENTEROCHELIN ESTERASE-RELATED"/>
    <property type="match status" value="1"/>
</dbReference>
<dbReference type="GO" id="GO:0004553">
    <property type="term" value="F:hydrolase activity, hydrolyzing O-glycosyl compounds"/>
    <property type="evidence" value="ECO:0007669"/>
    <property type="project" value="InterPro"/>
</dbReference>
<dbReference type="RefSeq" id="WP_160317767.1">
    <property type="nucleotide sequence ID" value="NZ_LGTC01000001.1"/>
</dbReference>
<feature type="domain" description="Dockerin" evidence="2">
    <location>
        <begin position="303"/>
        <end position="365"/>
    </location>
</feature>
<dbReference type="SUPFAM" id="SSF63446">
    <property type="entry name" value="Type I dockerin domain"/>
    <property type="match status" value="1"/>
</dbReference>
<feature type="chain" id="PRO_5039538436" evidence="1">
    <location>
        <begin position="29"/>
        <end position="365"/>
    </location>
</feature>
<dbReference type="PANTHER" id="PTHR48098:SF1">
    <property type="entry name" value="DIACYLGLYCEROL ACYLTRANSFERASE_MYCOLYLTRANSFERASE AG85A"/>
    <property type="match status" value="1"/>
</dbReference>
<dbReference type="STRING" id="398512.Bccel_5725"/>
<accession>A0A0L6JY15</accession>
<dbReference type="InterPro" id="IPR000801">
    <property type="entry name" value="Esterase-like"/>
</dbReference>
<protein>
    <submittedName>
        <fullName evidence="3">Esterase</fullName>
    </submittedName>
</protein>
<reference evidence="4" key="1">
    <citation type="submission" date="2015-07" db="EMBL/GenBank/DDBJ databases">
        <title>Near-Complete Genome Sequence of the Cellulolytic Bacterium Bacteroides (Pseudobacteroides) cellulosolvens ATCC 35603.</title>
        <authorList>
            <person name="Dassa B."/>
            <person name="Utturkar S.M."/>
            <person name="Klingeman D.M."/>
            <person name="Hurt R.A."/>
            <person name="Keller M."/>
            <person name="Xu J."/>
            <person name="Reddy Y.H.K."/>
            <person name="Borovok I."/>
            <person name="Grinberg I.R."/>
            <person name="Lamed R."/>
            <person name="Zhivin O."/>
            <person name="Bayer E.A."/>
            <person name="Brown S.D."/>
        </authorList>
    </citation>
    <scope>NUCLEOTIDE SEQUENCE [LARGE SCALE GENOMIC DNA]</scope>
    <source>
        <strain evidence="4">DSM 2933</strain>
    </source>
</reference>
<evidence type="ECO:0000313" key="4">
    <source>
        <dbReference type="Proteomes" id="UP000036923"/>
    </source>
</evidence>
<dbReference type="Gene3D" id="3.40.50.1820">
    <property type="entry name" value="alpha/beta hydrolase"/>
    <property type="match status" value="1"/>
</dbReference>
<dbReference type="Pfam" id="PF00404">
    <property type="entry name" value="Dockerin_1"/>
    <property type="match status" value="1"/>
</dbReference>
<dbReference type="InterPro" id="IPR036439">
    <property type="entry name" value="Dockerin_dom_sf"/>
</dbReference>
<dbReference type="InterPro" id="IPR016134">
    <property type="entry name" value="Dockerin_dom"/>
</dbReference>
<dbReference type="Gene3D" id="2.60.40.4130">
    <property type="match status" value="1"/>
</dbReference>
<dbReference type="PROSITE" id="PS00018">
    <property type="entry name" value="EF_HAND_1"/>
    <property type="match status" value="1"/>
</dbReference>
<dbReference type="InterPro" id="IPR029058">
    <property type="entry name" value="AB_hydrolase_fold"/>
</dbReference>
<evidence type="ECO:0000313" key="3">
    <source>
        <dbReference type="EMBL" id="KNY30445.1"/>
    </source>
</evidence>
<dbReference type="OrthoDB" id="9777383at2"/>
<evidence type="ECO:0000256" key="1">
    <source>
        <dbReference type="SAM" id="SignalP"/>
    </source>
</evidence>
<dbReference type="PROSITE" id="PS00448">
    <property type="entry name" value="CLOS_CELLULOSOME_RPT"/>
    <property type="match status" value="1"/>
</dbReference>
<dbReference type="SUPFAM" id="SSF53474">
    <property type="entry name" value="alpha/beta-Hydrolases"/>
    <property type="match status" value="1"/>
</dbReference>
<keyword evidence="1" id="KW-0732">Signal</keyword>
<proteinExistence type="predicted"/>
<organism evidence="3 4">
    <name type="scientific">Pseudobacteroides cellulosolvens ATCC 35603 = DSM 2933</name>
    <dbReference type="NCBI Taxonomy" id="398512"/>
    <lineage>
        <taxon>Bacteria</taxon>
        <taxon>Bacillati</taxon>
        <taxon>Bacillota</taxon>
        <taxon>Clostridia</taxon>
        <taxon>Eubacteriales</taxon>
        <taxon>Oscillospiraceae</taxon>
        <taxon>Pseudobacteroides</taxon>
    </lineage>
</organism>
<comment type="caution">
    <text evidence="3">The sequence shown here is derived from an EMBL/GenBank/DDBJ whole genome shotgun (WGS) entry which is preliminary data.</text>
</comment>
<dbReference type="PATRIC" id="fig|398512.5.peg.6003"/>
<name>A0A0L6JY15_9FIRM</name>